<evidence type="ECO:0000256" key="3">
    <source>
        <dbReference type="ARBA" id="ARBA00031621"/>
    </source>
</evidence>
<sequence>MISQETKAFHIAVYTAVSRIPYGSVTSYGHIAELIGRPQNPRQVGLSLKHSFQLLELLRQDNIELLELPWWRVVSSSGLIAKRDDEYEQKRLLEAEGVEVTGMKILLNEYGWFPEGLEG</sequence>
<dbReference type="GO" id="GO:0006281">
    <property type="term" value="P:DNA repair"/>
    <property type="evidence" value="ECO:0007669"/>
    <property type="project" value="InterPro"/>
</dbReference>
<dbReference type="CDD" id="cd06445">
    <property type="entry name" value="ATase"/>
    <property type="match status" value="1"/>
</dbReference>
<dbReference type="InterPro" id="IPR052520">
    <property type="entry name" value="ATL_DNA_repair"/>
</dbReference>
<dbReference type="InterPro" id="IPR014048">
    <property type="entry name" value="MethylDNA_cys_MeTrfase_DNA-bd"/>
</dbReference>
<gene>
    <name evidence="7" type="ORF">METBISCDRAFT_26842</name>
    <name evidence="6" type="ORF">METBISCDRAFT_29237</name>
</gene>
<dbReference type="AlphaFoldDB" id="A0A4P9ZE97"/>
<keyword evidence="8" id="KW-1185">Reference proteome</keyword>
<evidence type="ECO:0000313" key="7">
    <source>
        <dbReference type="EMBL" id="RKP31133.1"/>
    </source>
</evidence>
<accession>A0A4P9ZE97</accession>
<keyword evidence="1" id="KW-0227">DNA damage</keyword>
<dbReference type="GO" id="GO:0032259">
    <property type="term" value="P:methylation"/>
    <property type="evidence" value="ECO:0007669"/>
    <property type="project" value="UniProtKB-KW"/>
</dbReference>
<dbReference type="SUPFAM" id="SSF46767">
    <property type="entry name" value="Methylated DNA-protein cysteine methyltransferase, C-terminal domain"/>
    <property type="match status" value="1"/>
</dbReference>
<dbReference type="OrthoDB" id="2548197at2759"/>
<dbReference type="InterPro" id="IPR036217">
    <property type="entry name" value="MethylDNA_cys_MeTrfase_DNAb"/>
</dbReference>
<dbReference type="GO" id="GO:0008168">
    <property type="term" value="F:methyltransferase activity"/>
    <property type="evidence" value="ECO:0007669"/>
    <property type="project" value="UniProtKB-KW"/>
</dbReference>
<evidence type="ECO:0000259" key="5">
    <source>
        <dbReference type="Pfam" id="PF01035"/>
    </source>
</evidence>
<feature type="domain" description="Methylated-DNA-[protein]-cysteine S-methyltransferase DNA binding" evidence="5">
    <location>
        <begin position="9"/>
        <end position="98"/>
    </location>
</feature>
<reference evidence="8" key="1">
    <citation type="journal article" date="2018" name="Nat. Microbiol.">
        <title>Leveraging single-cell genomics to expand the fungal tree of life.</title>
        <authorList>
            <person name="Ahrendt S.R."/>
            <person name="Quandt C.A."/>
            <person name="Ciobanu D."/>
            <person name="Clum A."/>
            <person name="Salamov A."/>
            <person name="Andreopoulos B."/>
            <person name="Cheng J.F."/>
            <person name="Woyke T."/>
            <person name="Pelin A."/>
            <person name="Henrissat B."/>
            <person name="Reynolds N.K."/>
            <person name="Benny G.L."/>
            <person name="Smith M.E."/>
            <person name="James T.Y."/>
            <person name="Grigoriev I.V."/>
        </authorList>
    </citation>
    <scope>NUCLEOTIDE SEQUENCE [LARGE SCALE GENOMIC DNA]</scope>
    <source>
        <strain evidence="8">Baker2002</strain>
    </source>
</reference>
<organism evidence="7 8">
    <name type="scientific">Metschnikowia bicuspidata</name>
    <dbReference type="NCBI Taxonomy" id="27322"/>
    <lineage>
        <taxon>Eukaryota</taxon>
        <taxon>Fungi</taxon>
        <taxon>Dikarya</taxon>
        <taxon>Ascomycota</taxon>
        <taxon>Saccharomycotina</taxon>
        <taxon>Pichiomycetes</taxon>
        <taxon>Metschnikowiaceae</taxon>
        <taxon>Metschnikowia</taxon>
    </lineage>
</organism>
<evidence type="ECO:0000256" key="1">
    <source>
        <dbReference type="ARBA" id="ARBA00022763"/>
    </source>
</evidence>
<evidence type="ECO:0000256" key="2">
    <source>
        <dbReference type="ARBA" id="ARBA00030795"/>
    </source>
</evidence>
<dbReference type="Gene3D" id="1.10.10.10">
    <property type="entry name" value="Winged helix-like DNA-binding domain superfamily/Winged helix DNA-binding domain"/>
    <property type="match status" value="1"/>
</dbReference>
<evidence type="ECO:0000313" key="8">
    <source>
        <dbReference type="Proteomes" id="UP000268321"/>
    </source>
</evidence>
<evidence type="ECO:0000313" key="6">
    <source>
        <dbReference type="EMBL" id="RKP28380.1"/>
    </source>
</evidence>
<dbReference type="PANTHER" id="PTHR42942">
    <property type="entry name" value="6-O-METHYLGUANINE DNA METHYLTRANSFERASE"/>
    <property type="match status" value="1"/>
</dbReference>
<dbReference type="EMBL" id="ML004902">
    <property type="protein sequence ID" value="RKP28380.1"/>
    <property type="molecule type" value="Genomic_DNA"/>
</dbReference>
<name>A0A4P9ZE97_9ASCO</name>
<keyword evidence="7" id="KW-0489">Methyltransferase</keyword>
<evidence type="ECO:0000256" key="4">
    <source>
        <dbReference type="ARBA" id="ARBA00033095"/>
    </source>
</evidence>
<reference evidence="7" key="2">
    <citation type="submission" date="2018-08" db="EMBL/GenBank/DDBJ databases">
        <title>Leveraging single-cell genomics to expand the Fungal Tree of Life.</title>
        <authorList>
            <consortium name="DOE Joint Genome Institute"/>
            <person name="Ahrendt S.R."/>
            <person name="Quandt C.A."/>
            <person name="Ciobanu D."/>
            <person name="Clum A."/>
            <person name="Salamov A."/>
            <person name="Andreopoulos B."/>
            <person name="Cheng J.-F."/>
            <person name="Woyke T."/>
            <person name="Pelin A."/>
            <person name="Henrissat B."/>
            <person name="Reynolds N."/>
            <person name="Benny G.L."/>
            <person name="Smith M.E."/>
            <person name="James T.Y."/>
            <person name="Grigoriev I.V."/>
        </authorList>
    </citation>
    <scope>NUCLEOTIDE SEQUENCE</scope>
    <source>
        <strain evidence="7">Baker2002</strain>
    </source>
</reference>
<dbReference type="InterPro" id="IPR036388">
    <property type="entry name" value="WH-like_DNA-bd_sf"/>
</dbReference>
<keyword evidence="7" id="KW-0808">Transferase</keyword>
<dbReference type="EMBL" id="ML004446">
    <property type="protein sequence ID" value="RKP31133.1"/>
    <property type="molecule type" value="Genomic_DNA"/>
</dbReference>
<dbReference type="PANTHER" id="PTHR42942:SF1">
    <property type="entry name" value="ALKYLTRANSFERASE-LIKE PROTEIN 1"/>
    <property type="match status" value="1"/>
</dbReference>
<dbReference type="Proteomes" id="UP000268321">
    <property type="component" value="Unassembled WGS sequence"/>
</dbReference>
<proteinExistence type="predicted"/>
<dbReference type="Pfam" id="PF01035">
    <property type="entry name" value="DNA_binding_1"/>
    <property type="match status" value="1"/>
</dbReference>
<protein>
    <recommendedName>
        <fullName evidence="2">6-O-methylguanine-DNA methyltransferase</fullName>
    </recommendedName>
    <alternativeName>
        <fullName evidence="4">DNA repair MTase</fullName>
    </alternativeName>
    <alternativeName>
        <fullName evidence="3">O-6-methylguanine-DNA-alkyltransferase</fullName>
    </alternativeName>
</protein>